<dbReference type="SUPFAM" id="SSF53474">
    <property type="entry name" value="alpha/beta-Hydrolases"/>
    <property type="match status" value="1"/>
</dbReference>
<organism evidence="2 3">
    <name type="scientific">Microthyrium microscopicum</name>
    <dbReference type="NCBI Taxonomy" id="703497"/>
    <lineage>
        <taxon>Eukaryota</taxon>
        <taxon>Fungi</taxon>
        <taxon>Dikarya</taxon>
        <taxon>Ascomycota</taxon>
        <taxon>Pezizomycotina</taxon>
        <taxon>Dothideomycetes</taxon>
        <taxon>Dothideomycetes incertae sedis</taxon>
        <taxon>Microthyriales</taxon>
        <taxon>Microthyriaceae</taxon>
        <taxon>Microthyrium</taxon>
    </lineage>
</organism>
<keyword evidence="2" id="KW-0378">Hydrolase</keyword>
<dbReference type="InterPro" id="IPR050471">
    <property type="entry name" value="AB_hydrolase"/>
</dbReference>
<protein>
    <submittedName>
        <fullName evidence="2">Alpha/beta-hydrolase</fullName>
    </submittedName>
</protein>
<reference evidence="2" key="1">
    <citation type="journal article" date="2020" name="Stud. Mycol.">
        <title>101 Dothideomycetes genomes: a test case for predicting lifestyles and emergence of pathogens.</title>
        <authorList>
            <person name="Haridas S."/>
            <person name="Albert R."/>
            <person name="Binder M."/>
            <person name="Bloem J."/>
            <person name="Labutti K."/>
            <person name="Salamov A."/>
            <person name="Andreopoulos B."/>
            <person name="Baker S."/>
            <person name="Barry K."/>
            <person name="Bills G."/>
            <person name="Bluhm B."/>
            <person name="Cannon C."/>
            <person name="Castanera R."/>
            <person name="Culley D."/>
            <person name="Daum C."/>
            <person name="Ezra D."/>
            <person name="Gonzalez J."/>
            <person name="Henrissat B."/>
            <person name="Kuo A."/>
            <person name="Liang C."/>
            <person name="Lipzen A."/>
            <person name="Lutzoni F."/>
            <person name="Magnuson J."/>
            <person name="Mondo S."/>
            <person name="Nolan M."/>
            <person name="Ohm R."/>
            <person name="Pangilinan J."/>
            <person name="Park H.-J."/>
            <person name="Ramirez L."/>
            <person name="Alfaro M."/>
            <person name="Sun H."/>
            <person name="Tritt A."/>
            <person name="Yoshinaga Y."/>
            <person name="Zwiers L.-H."/>
            <person name="Turgeon B."/>
            <person name="Goodwin S."/>
            <person name="Spatafora J."/>
            <person name="Crous P."/>
            <person name="Grigoriev I."/>
        </authorList>
    </citation>
    <scope>NUCLEOTIDE SEQUENCE</scope>
    <source>
        <strain evidence="2">CBS 115976</strain>
    </source>
</reference>
<feature type="domain" description="AB hydrolase-1" evidence="1">
    <location>
        <begin position="41"/>
        <end position="285"/>
    </location>
</feature>
<evidence type="ECO:0000313" key="3">
    <source>
        <dbReference type="Proteomes" id="UP000799302"/>
    </source>
</evidence>
<keyword evidence="3" id="KW-1185">Reference proteome</keyword>
<sequence>MTTLQATRTQYVDAANGVRFAFRQLGTKDGIPLVLHIHYRGNMDYWDPLLINALAATRPVIIFDQSGVGRSSGEVATSFQGWAANVIALCDALHLNKIDLLGFSMGGAAVQMVALTAPQLVRKLIVAGTTASQPPADETGEGIVWPRVQPPKEHIEMLAADVKTADEAARAIAFSFFYDTDAGRQSAKKYWDSIQTRNVIDEPLILTLLDHKKAENQFITFGDWITPNTTNSFERLHELKMPVLVLNGDDDRLIPTTRSWELHARIPGSQLIIYPVAGHGFIWQHAEWVATDVARFLDGVGDDRLMKL</sequence>
<dbReference type="OrthoDB" id="8119704at2759"/>
<dbReference type="EMBL" id="MU004230">
    <property type="protein sequence ID" value="KAF2674262.1"/>
    <property type="molecule type" value="Genomic_DNA"/>
</dbReference>
<dbReference type="PANTHER" id="PTHR43433:SF5">
    <property type="entry name" value="AB HYDROLASE-1 DOMAIN-CONTAINING PROTEIN"/>
    <property type="match status" value="1"/>
</dbReference>
<dbReference type="Proteomes" id="UP000799302">
    <property type="component" value="Unassembled WGS sequence"/>
</dbReference>
<evidence type="ECO:0000259" key="1">
    <source>
        <dbReference type="Pfam" id="PF00561"/>
    </source>
</evidence>
<dbReference type="AlphaFoldDB" id="A0A6A6UPS1"/>
<evidence type="ECO:0000313" key="2">
    <source>
        <dbReference type="EMBL" id="KAF2674262.1"/>
    </source>
</evidence>
<proteinExistence type="predicted"/>
<dbReference type="Gene3D" id="3.40.50.1820">
    <property type="entry name" value="alpha/beta hydrolase"/>
    <property type="match status" value="1"/>
</dbReference>
<dbReference type="GO" id="GO:0016787">
    <property type="term" value="F:hydrolase activity"/>
    <property type="evidence" value="ECO:0007669"/>
    <property type="project" value="UniProtKB-KW"/>
</dbReference>
<dbReference type="PANTHER" id="PTHR43433">
    <property type="entry name" value="HYDROLASE, ALPHA/BETA FOLD FAMILY PROTEIN"/>
    <property type="match status" value="1"/>
</dbReference>
<accession>A0A6A6UPS1</accession>
<dbReference type="Pfam" id="PF00561">
    <property type="entry name" value="Abhydrolase_1"/>
    <property type="match status" value="1"/>
</dbReference>
<dbReference type="InterPro" id="IPR029058">
    <property type="entry name" value="AB_hydrolase_fold"/>
</dbReference>
<name>A0A6A6UPS1_9PEZI</name>
<gene>
    <name evidence="2" type="ORF">BT63DRAFT_430794</name>
</gene>
<dbReference type="InterPro" id="IPR000073">
    <property type="entry name" value="AB_hydrolase_1"/>
</dbReference>